<dbReference type="GO" id="GO:0008474">
    <property type="term" value="F:palmitoyl-(protein) hydrolase activity"/>
    <property type="evidence" value="ECO:0007669"/>
    <property type="project" value="UniProtKB-EC"/>
</dbReference>
<dbReference type="Proteomes" id="UP001347796">
    <property type="component" value="Unassembled WGS sequence"/>
</dbReference>
<dbReference type="InterPro" id="IPR050565">
    <property type="entry name" value="LYPA1-2/EST-like"/>
</dbReference>
<proteinExistence type="inferred from homology"/>
<dbReference type="EC" id="3.1.2.22" evidence="2"/>
<keyword evidence="6" id="KW-1185">Reference proteome</keyword>
<dbReference type="InterPro" id="IPR003140">
    <property type="entry name" value="PLipase/COase/thioEstase"/>
</dbReference>
<accession>A0AAN8PSD7</accession>
<dbReference type="GO" id="GO:0052689">
    <property type="term" value="F:carboxylic ester hydrolase activity"/>
    <property type="evidence" value="ECO:0007669"/>
    <property type="project" value="TreeGrafter"/>
</dbReference>
<evidence type="ECO:0000313" key="6">
    <source>
        <dbReference type="Proteomes" id="UP001347796"/>
    </source>
</evidence>
<name>A0AAN8PSD7_PATCE</name>
<dbReference type="AlphaFoldDB" id="A0AAN8PSD7"/>
<dbReference type="InterPro" id="IPR029058">
    <property type="entry name" value="AB_hydrolase_fold"/>
</dbReference>
<evidence type="ECO:0000313" key="5">
    <source>
        <dbReference type="EMBL" id="KAK6182263.1"/>
    </source>
</evidence>
<evidence type="ECO:0000256" key="2">
    <source>
        <dbReference type="ARBA" id="ARBA00012423"/>
    </source>
</evidence>
<dbReference type="GO" id="GO:0005737">
    <property type="term" value="C:cytoplasm"/>
    <property type="evidence" value="ECO:0007669"/>
    <property type="project" value="TreeGrafter"/>
</dbReference>
<organism evidence="5 6">
    <name type="scientific">Patella caerulea</name>
    <name type="common">Rayed Mediterranean limpet</name>
    <dbReference type="NCBI Taxonomy" id="87958"/>
    <lineage>
        <taxon>Eukaryota</taxon>
        <taxon>Metazoa</taxon>
        <taxon>Spiralia</taxon>
        <taxon>Lophotrochozoa</taxon>
        <taxon>Mollusca</taxon>
        <taxon>Gastropoda</taxon>
        <taxon>Patellogastropoda</taxon>
        <taxon>Patelloidea</taxon>
        <taxon>Patellidae</taxon>
        <taxon>Patella</taxon>
    </lineage>
</organism>
<reference evidence="5 6" key="1">
    <citation type="submission" date="2024-01" db="EMBL/GenBank/DDBJ databases">
        <title>The genome of the rayed Mediterranean limpet Patella caerulea (Linnaeus, 1758).</title>
        <authorList>
            <person name="Anh-Thu Weber A."/>
            <person name="Halstead-Nussloch G."/>
        </authorList>
    </citation>
    <scope>NUCLEOTIDE SEQUENCE [LARGE SCALE GENOMIC DNA]</scope>
    <source>
        <strain evidence="5">AATW-2023a</strain>
        <tissue evidence="5">Whole specimen</tissue>
    </source>
</reference>
<gene>
    <name evidence="5" type="ORF">SNE40_009983</name>
</gene>
<dbReference type="EMBL" id="JAZGQO010000007">
    <property type="protein sequence ID" value="KAK6182263.1"/>
    <property type="molecule type" value="Genomic_DNA"/>
</dbReference>
<keyword evidence="3" id="KW-0378">Hydrolase</keyword>
<evidence type="ECO:0000256" key="1">
    <source>
        <dbReference type="ARBA" id="ARBA00006499"/>
    </source>
</evidence>
<dbReference type="PANTHER" id="PTHR10655">
    <property type="entry name" value="LYSOPHOSPHOLIPASE-RELATED"/>
    <property type="match status" value="1"/>
</dbReference>
<evidence type="ECO:0000256" key="3">
    <source>
        <dbReference type="ARBA" id="ARBA00022801"/>
    </source>
</evidence>
<dbReference type="PANTHER" id="PTHR10655:SF17">
    <property type="entry name" value="LYSOPHOSPHOLIPASE-LIKE PROTEIN 1"/>
    <property type="match status" value="1"/>
</dbReference>
<feature type="domain" description="Phospholipase/carboxylesterase/thioesterase" evidence="4">
    <location>
        <begin position="14"/>
        <end position="227"/>
    </location>
</feature>
<dbReference type="Gene3D" id="3.40.50.1820">
    <property type="entry name" value="alpha/beta hydrolase"/>
    <property type="match status" value="1"/>
</dbReference>
<evidence type="ECO:0000259" key="4">
    <source>
        <dbReference type="Pfam" id="PF02230"/>
    </source>
</evidence>
<dbReference type="Pfam" id="PF02230">
    <property type="entry name" value="Abhydrolase_2"/>
    <property type="match status" value="1"/>
</dbReference>
<protein>
    <recommendedName>
        <fullName evidence="2">palmitoyl-protein hydrolase</fullName>
        <ecNumber evidence="2">3.1.2.22</ecNumber>
    </recommendedName>
</protein>
<comment type="caution">
    <text evidence="5">The sequence shown here is derived from an EMBL/GenBank/DDBJ whole genome shotgun (WGS) entry which is preliminary data.</text>
</comment>
<comment type="similarity">
    <text evidence="1">Belongs to the AB hydrolase superfamily. AB hydrolase 2 family.</text>
</comment>
<dbReference type="SUPFAM" id="SSF53474">
    <property type="entry name" value="alpha/beta-Hydrolases"/>
    <property type="match status" value="1"/>
</dbReference>
<sequence>MSASMRKFLVQNISHTSSTCKGSVIFFHGSGDTGNGIREWLKLVLREEFSFPHLDVIIPTAPERPYSLYGGELSNVWFDRVDIAQDVPETESVSTICQELEPIVNDLVENGTPKNKIIIGGFSMGGCLAMHMAYRFHPQVAGCFVLSGFLNTGSAVYDSVKKSTNEMPPLFYCHGQADPLVKYEWGEKTCNQLKSLGVTTNFNSFPKLSHELDKKELHMLRDWIAKIIPNS</sequence>